<sequence length="768" mass="86308">MRAGGCALQQALTAESAAVVKQAVLLAKRRGHAQVTPLHVANTMLESRGGSFRAACLDSHSHPLQCKALELCFNVALNRLPASSSSSTSQIFSHSHTNNVNPSISNALVAAFKRAQAHQRRGSVEAQQQHTGLLAVKIELEQLVISILDDPSVSRVMREARFSSTQVKCKVIEKSIIPSNHHISQENKSKNKDDNDDDEVSIVVENLLMTMGRKKKSLVLVGECVSNLESTVKALMDRVDKGQVDEHLKEIKFITIPPLYTFCNLSRDEVEQKIGELTQLVRSVLAKGVVLYLGDFKWISDYRVSLEGERRYYCSVEHVIIEIGRLVWGIGELHKFWLIGVADFKTYIKCRNSNNNSNSLENVWGLHPVTIPANTLGFSLVSQNHEREDQSVARNVKLSCCADCLSKFEDEARKVQCNTNGPTLPSWLMDESRRMNNHNQNSDTLIKELCKKWNSFCFSAHKQPNCFPFDQQNTALTQTRSPIPDPVWKLDIQRNNPIHMQEENVSSGNEFSSNYSASSSSDNHQIITETSYVQKFKEFKAENLNILCNVLEKKFACHKDIIPEIAGTILQCRSGMLRRKEQEDNYNNINDAKQETWLLFQGPDVAQAKEKISKELAKVVFGSYSSFVSIGLTSGFVFDEEDYKSYIERFGEAVYRNPHRVFFLDDLEQVDYCTKKVIKRAIERGRIRNANGEEFGFCDAIIVLSCESLKSRSSSSDCSPGNGAGEEDKSGCVSLDLNVSTFDDDQAVDELGMFENVDRNVVFKIQDL</sequence>
<evidence type="ECO:0000259" key="4">
    <source>
        <dbReference type="PROSITE" id="PS51903"/>
    </source>
</evidence>
<evidence type="ECO:0000256" key="1">
    <source>
        <dbReference type="ARBA" id="ARBA00008675"/>
    </source>
</evidence>
<gene>
    <name evidence="5" type="ORF">CASFOL_009496</name>
</gene>
<dbReference type="Pfam" id="PF23569">
    <property type="entry name" value="NBD_SMAX1"/>
    <property type="match status" value="1"/>
</dbReference>
<dbReference type="Gene3D" id="3.40.50.300">
    <property type="entry name" value="P-loop containing nucleotide triphosphate hydrolases"/>
    <property type="match status" value="1"/>
</dbReference>
<reference evidence="6" key="1">
    <citation type="journal article" date="2024" name="IScience">
        <title>Strigolactones Initiate the Formation of Haustorium-like Structures in Castilleja.</title>
        <authorList>
            <person name="Buerger M."/>
            <person name="Peterson D."/>
            <person name="Chory J."/>
        </authorList>
    </citation>
    <scope>NUCLEOTIDE SEQUENCE [LARGE SCALE GENOMIC DNA]</scope>
</reference>
<dbReference type="AlphaFoldDB" id="A0ABD3DZA6"/>
<dbReference type="PANTHER" id="PTHR43572">
    <property type="entry name" value="CHAPERONE PROTEIN CLPD, CHLOROPLASTIC"/>
    <property type="match status" value="1"/>
</dbReference>
<evidence type="ECO:0000313" key="6">
    <source>
        <dbReference type="Proteomes" id="UP001632038"/>
    </source>
</evidence>
<protein>
    <recommendedName>
        <fullName evidence="4">Clp R domain-containing protein</fullName>
    </recommendedName>
</protein>
<evidence type="ECO:0000256" key="2">
    <source>
        <dbReference type="ARBA" id="ARBA00022737"/>
    </source>
</evidence>
<dbReference type="SUPFAM" id="SSF81923">
    <property type="entry name" value="Double Clp-N motif"/>
    <property type="match status" value="1"/>
</dbReference>
<keyword evidence="6" id="KW-1185">Reference proteome</keyword>
<evidence type="ECO:0000256" key="3">
    <source>
        <dbReference type="PROSITE-ProRule" id="PRU01251"/>
    </source>
</evidence>
<keyword evidence="2 3" id="KW-0677">Repeat</keyword>
<comment type="similarity">
    <text evidence="1">Belongs to the ClpA/ClpB family.</text>
</comment>
<name>A0ABD3DZA6_9LAMI</name>
<dbReference type="InterPro" id="IPR004176">
    <property type="entry name" value="Clp_R_N"/>
</dbReference>
<dbReference type="PROSITE" id="PS51903">
    <property type="entry name" value="CLP_R"/>
    <property type="match status" value="1"/>
</dbReference>
<organism evidence="5 6">
    <name type="scientific">Castilleja foliolosa</name>
    <dbReference type="NCBI Taxonomy" id="1961234"/>
    <lineage>
        <taxon>Eukaryota</taxon>
        <taxon>Viridiplantae</taxon>
        <taxon>Streptophyta</taxon>
        <taxon>Embryophyta</taxon>
        <taxon>Tracheophyta</taxon>
        <taxon>Spermatophyta</taxon>
        <taxon>Magnoliopsida</taxon>
        <taxon>eudicotyledons</taxon>
        <taxon>Gunneridae</taxon>
        <taxon>Pentapetalae</taxon>
        <taxon>asterids</taxon>
        <taxon>lamiids</taxon>
        <taxon>Lamiales</taxon>
        <taxon>Orobanchaceae</taxon>
        <taxon>Pedicularideae</taxon>
        <taxon>Castillejinae</taxon>
        <taxon>Castilleja</taxon>
    </lineage>
</organism>
<dbReference type="InterPro" id="IPR036628">
    <property type="entry name" value="Clp_N_dom_sf"/>
</dbReference>
<comment type="caution">
    <text evidence="5">The sequence shown here is derived from an EMBL/GenBank/DDBJ whole genome shotgun (WGS) entry which is preliminary data.</text>
</comment>
<dbReference type="InterPro" id="IPR027417">
    <property type="entry name" value="P-loop_NTPase"/>
</dbReference>
<proteinExistence type="inferred from homology"/>
<evidence type="ECO:0000313" key="5">
    <source>
        <dbReference type="EMBL" id="KAL3646952.1"/>
    </source>
</evidence>
<dbReference type="InterPro" id="IPR051650">
    <property type="entry name" value="SL_signaling_regulator"/>
</dbReference>
<dbReference type="Proteomes" id="UP001632038">
    <property type="component" value="Unassembled WGS sequence"/>
</dbReference>
<dbReference type="PANTHER" id="PTHR43572:SF31">
    <property type="entry name" value="PROTEIN SMAX1-LIKE 3"/>
    <property type="match status" value="1"/>
</dbReference>
<accession>A0ABD3DZA6</accession>
<dbReference type="EMBL" id="JAVIJP010000011">
    <property type="protein sequence ID" value="KAL3646952.1"/>
    <property type="molecule type" value="Genomic_DNA"/>
</dbReference>
<dbReference type="Gene3D" id="1.10.1780.10">
    <property type="entry name" value="Clp, N-terminal domain"/>
    <property type="match status" value="1"/>
</dbReference>
<feature type="domain" description="Clp R" evidence="4">
    <location>
        <begin position="8"/>
        <end position="179"/>
    </location>
</feature>
<dbReference type="InterPro" id="IPR058680">
    <property type="entry name" value="NBD_SMAX1-like"/>
</dbReference>